<dbReference type="Proteomes" id="UP000290253">
    <property type="component" value="Unassembled WGS sequence"/>
</dbReference>
<evidence type="ECO:0000313" key="1">
    <source>
        <dbReference type="EMBL" id="RXS97439.1"/>
    </source>
</evidence>
<comment type="caution">
    <text evidence="1">The sequence shown here is derived from an EMBL/GenBank/DDBJ whole genome shotgun (WGS) entry which is preliminary data.</text>
</comment>
<sequence length="119" mass="13367">MQSIAFPMRLGESGLLRREDRATGLIGLLQVMARTPQGSWRGCPSFGLRDLFEMHRQRADTPRLMMERINTTLQDLGIDEFRVVEVTRELSPGRETDTYAVLLEGGAADTLTTMLTLDP</sequence>
<reference evidence="1 2" key="1">
    <citation type="journal article" date="2016" name="Int. J. Syst. Evol. Microbiol.">
        <title>Acidipila dinghuensis sp. nov., an acidobacterium isolated from forest soil.</title>
        <authorList>
            <person name="Jiang Y.W."/>
            <person name="Wang J."/>
            <person name="Chen M.H."/>
            <person name="Lv Y.Y."/>
            <person name="Qiu L.H."/>
        </authorList>
    </citation>
    <scope>NUCLEOTIDE SEQUENCE [LARGE SCALE GENOMIC DNA]</scope>
    <source>
        <strain evidence="1 2">DHOF10</strain>
    </source>
</reference>
<accession>A0A4Q1SJ45</accession>
<dbReference type="OrthoDB" id="118643at2"/>
<keyword evidence="2" id="KW-1185">Reference proteome</keyword>
<protein>
    <submittedName>
        <fullName evidence="1">Uncharacterized protein</fullName>
    </submittedName>
</protein>
<gene>
    <name evidence="1" type="ORF">ESZ00_05955</name>
</gene>
<evidence type="ECO:0000313" key="2">
    <source>
        <dbReference type="Proteomes" id="UP000290253"/>
    </source>
</evidence>
<dbReference type="EMBL" id="SDMK01000001">
    <property type="protein sequence ID" value="RXS97439.1"/>
    <property type="molecule type" value="Genomic_DNA"/>
</dbReference>
<proteinExistence type="predicted"/>
<name>A0A4Q1SJ45_9BACT</name>
<organism evidence="1 2">
    <name type="scientific">Silvibacterium dinghuense</name>
    <dbReference type="NCBI Taxonomy" id="1560006"/>
    <lineage>
        <taxon>Bacteria</taxon>
        <taxon>Pseudomonadati</taxon>
        <taxon>Acidobacteriota</taxon>
        <taxon>Terriglobia</taxon>
        <taxon>Terriglobales</taxon>
        <taxon>Acidobacteriaceae</taxon>
        <taxon>Silvibacterium</taxon>
    </lineage>
</organism>
<dbReference type="RefSeq" id="WP_129207218.1">
    <property type="nucleotide sequence ID" value="NZ_BMGU01000001.1"/>
</dbReference>
<dbReference type="AlphaFoldDB" id="A0A4Q1SJ45"/>